<keyword evidence="4 5" id="KW-0418">Kinase</keyword>
<keyword evidence="2 5" id="KW-0808">Transferase</keyword>
<dbReference type="GO" id="GO:0043771">
    <property type="term" value="F:cytidine kinase activity"/>
    <property type="evidence" value="ECO:0007669"/>
    <property type="project" value="RHEA"/>
</dbReference>
<feature type="domain" description="Phosphoribulokinase/uridine kinase" evidence="6">
    <location>
        <begin position="5"/>
        <end position="184"/>
    </location>
</feature>
<dbReference type="NCBIfam" id="NF004018">
    <property type="entry name" value="PRK05480.1"/>
    <property type="match status" value="1"/>
</dbReference>
<evidence type="ECO:0000313" key="7">
    <source>
        <dbReference type="EMBL" id="PPK82134.1"/>
    </source>
</evidence>
<comment type="subcellular location">
    <subcellularLocation>
        <location evidence="5">Cytoplasm</location>
    </subcellularLocation>
</comment>
<keyword evidence="5" id="KW-0963">Cytoplasm</keyword>
<comment type="catalytic activity">
    <reaction evidence="5">
        <text>cytidine + ATP = CMP + ADP + H(+)</text>
        <dbReference type="Rhea" id="RHEA:24674"/>
        <dbReference type="ChEBI" id="CHEBI:15378"/>
        <dbReference type="ChEBI" id="CHEBI:17562"/>
        <dbReference type="ChEBI" id="CHEBI:30616"/>
        <dbReference type="ChEBI" id="CHEBI:60377"/>
        <dbReference type="ChEBI" id="CHEBI:456216"/>
        <dbReference type="EC" id="2.7.1.48"/>
    </reaction>
</comment>
<dbReference type="EC" id="2.7.1.48" evidence="5"/>
<dbReference type="UniPathway" id="UPA00579">
    <property type="reaction ID" value="UER00640"/>
</dbReference>
<dbReference type="PRINTS" id="PR00988">
    <property type="entry name" value="URIDINKINASE"/>
</dbReference>
<dbReference type="Pfam" id="PF00485">
    <property type="entry name" value="PRK"/>
    <property type="match status" value="1"/>
</dbReference>
<dbReference type="PANTHER" id="PTHR10285">
    <property type="entry name" value="URIDINE KINASE"/>
    <property type="match status" value="1"/>
</dbReference>
<evidence type="ECO:0000256" key="2">
    <source>
        <dbReference type="ARBA" id="ARBA00022679"/>
    </source>
</evidence>
<dbReference type="Gene3D" id="3.40.50.300">
    <property type="entry name" value="P-loop containing nucleotide triphosphate hydrolases"/>
    <property type="match status" value="1"/>
</dbReference>
<comment type="pathway">
    <text evidence="1 5">Pyrimidine metabolism; UMP biosynthesis via salvage pathway; UMP from uridine: step 1/1.</text>
</comment>
<keyword evidence="5" id="KW-0067">ATP-binding</keyword>
<gene>
    <name evidence="7" type="ORF">BXY41_103349</name>
</gene>
<comment type="caution">
    <text evidence="7">The sequence shown here is derived from an EMBL/GenBank/DDBJ whole genome shotgun (WGS) entry which is preliminary data.</text>
</comment>
<dbReference type="OrthoDB" id="9777642at2"/>
<dbReference type="InterPro" id="IPR006083">
    <property type="entry name" value="PRK/URK"/>
</dbReference>
<dbReference type="GO" id="GO:0044211">
    <property type="term" value="P:CTP salvage"/>
    <property type="evidence" value="ECO:0007669"/>
    <property type="project" value="UniProtKB-UniPathway"/>
</dbReference>
<dbReference type="Proteomes" id="UP000237749">
    <property type="component" value="Unassembled WGS sequence"/>
</dbReference>
<keyword evidence="8" id="KW-1185">Reference proteome</keyword>
<dbReference type="GO" id="GO:0005737">
    <property type="term" value="C:cytoplasm"/>
    <property type="evidence" value="ECO:0007669"/>
    <property type="project" value="UniProtKB-SubCell"/>
</dbReference>
<dbReference type="CDD" id="cd02023">
    <property type="entry name" value="UMPK"/>
    <property type="match status" value="1"/>
</dbReference>
<name>A0A2S6HW02_9FIRM</name>
<dbReference type="AlphaFoldDB" id="A0A2S6HW02"/>
<dbReference type="NCBIfam" id="TIGR00235">
    <property type="entry name" value="udk"/>
    <property type="match status" value="1"/>
</dbReference>
<dbReference type="InterPro" id="IPR027417">
    <property type="entry name" value="P-loop_NTPase"/>
</dbReference>
<comment type="similarity">
    <text evidence="5">Belongs to the uridine kinase family.</text>
</comment>
<comment type="pathway">
    <text evidence="5">Pyrimidine metabolism; CTP biosynthesis via salvage pathway; CTP from cytidine: step 1/3.</text>
</comment>
<dbReference type="InterPro" id="IPR000764">
    <property type="entry name" value="Uridine_kinase-like"/>
</dbReference>
<sequence length="204" mass="23436">MNCIIIGIAGGTGSGKSTFTNRLKDAFCENIAVLYHDNYYKRQDGVPFEKRKKMNYDHPEAFETELLLNQLAALRSGESVECPIYDYSKHNRSDKFVKVEPKKVILVEGILVFADERLRDMFDIKIFVEADADERILRRVIRDVKDRGRDIEGVVEQYLTTVKPMHYLYVEPTKPLADVIINSGMNEVAFQLVKTNIEKILNEG</sequence>
<evidence type="ECO:0000256" key="5">
    <source>
        <dbReference type="RuleBase" id="RU003825"/>
    </source>
</evidence>
<dbReference type="GO" id="GO:0044206">
    <property type="term" value="P:UMP salvage"/>
    <property type="evidence" value="ECO:0007669"/>
    <property type="project" value="UniProtKB-UniPathway"/>
</dbReference>
<dbReference type="SUPFAM" id="SSF52540">
    <property type="entry name" value="P-loop containing nucleoside triphosphate hydrolases"/>
    <property type="match status" value="1"/>
</dbReference>
<evidence type="ECO:0000256" key="1">
    <source>
        <dbReference type="ARBA" id="ARBA00004690"/>
    </source>
</evidence>
<dbReference type="GO" id="GO:0004849">
    <property type="term" value="F:uridine kinase activity"/>
    <property type="evidence" value="ECO:0007669"/>
    <property type="project" value="UniProtKB-EC"/>
</dbReference>
<accession>A0A2S6HW02</accession>
<evidence type="ECO:0000313" key="8">
    <source>
        <dbReference type="Proteomes" id="UP000237749"/>
    </source>
</evidence>
<keyword evidence="3 5" id="KW-0547">Nucleotide-binding</keyword>
<evidence type="ECO:0000256" key="3">
    <source>
        <dbReference type="ARBA" id="ARBA00022741"/>
    </source>
</evidence>
<reference evidence="7 8" key="1">
    <citation type="submission" date="2018-02" db="EMBL/GenBank/DDBJ databases">
        <title>Genomic Encyclopedia of Archaeal and Bacterial Type Strains, Phase II (KMG-II): from individual species to whole genera.</title>
        <authorList>
            <person name="Goeker M."/>
        </authorList>
    </citation>
    <scope>NUCLEOTIDE SEQUENCE [LARGE SCALE GENOMIC DNA]</scope>
    <source>
        <strain evidence="7 8">DSM 3808</strain>
    </source>
</reference>
<dbReference type="UniPathway" id="UPA00574">
    <property type="reaction ID" value="UER00637"/>
</dbReference>
<dbReference type="RefSeq" id="WP_104436181.1">
    <property type="nucleotide sequence ID" value="NZ_PTJA01000003.1"/>
</dbReference>
<organism evidence="7 8">
    <name type="scientific">Lacrimispora xylanisolvens</name>
    <dbReference type="NCBI Taxonomy" id="384636"/>
    <lineage>
        <taxon>Bacteria</taxon>
        <taxon>Bacillati</taxon>
        <taxon>Bacillota</taxon>
        <taxon>Clostridia</taxon>
        <taxon>Lachnospirales</taxon>
        <taxon>Lachnospiraceae</taxon>
        <taxon>Lacrimispora</taxon>
    </lineage>
</organism>
<dbReference type="GO" id="GO:0005524">
    <property type="term" value="F:ATP binding"/>
    <property type="evidence" value="ECO:0007669"/>
    <property type="project" value="UniProtKB-KW"/>
</dbReference>
<evidence type="ECO:0000256" key="4">
    <source>
        <dbReference type="ARBA" id="ARBA00022777"/>
    </source>
</evidence>
<proteinExistence type="inferred from homology"/>
<dbReference type="EMBL" id="PTJA01000003">
    <property type="protein sequence ID" value="PPK82134.1"/>
    <property type="molecule type" value="Genomic_DNA"/>
</dbReference>
<comment type="catalytic activity">
    <reaction evidence="5">
        <text>uridine + ATP = UMP + ADP + H(+)</text>
        <dbReference type="Rhea" id="RHEA:16825"/>
        <dbReference type="ChEBI" id="CHEBI:15378"/>
        <dbReference type="ChEBI" id="CHEBI:16704"/>
        <dbReference type="ChEBI" id="CHEBI:30616"/>
        <dbReference type="ChEBI" id="CHEBI:57865"/>
        <dbReference type="ChEBI" id="CHEBI:456216"/>
        <dbReference type="EC" id="2.7.1.48"/>
    </reaction>
</comment>
<protein>
    <recommendedName>
        <fullName evidence="5">Uridine kinase</fullName>
        <ecNumber evidence="5">2.7.1.48</ecNumber>
    </recommendedName>
</protein>
<evidence type="ECO:0000259" key="6">
    <source>
        <dbReference type="Pfam" id="PF00485"/>
    </source>
</evidence>